<dbReference type="EMBL" id="DVOO01000013">
    <property type="protein sequence ID" value="HIV25056.1"/>
    <property type="molecule type" value="Genomic_DNA"/>
</dbReference>
<dbReference type="Proteomes" id="UP000824169">
    <property type="component" value="Unassembled WGS sequence"/>
</dbReference>
<evidence type="ECO:0000256" key="2">
    <source>
        <dbReference type="ARBA" id="ARBA00008445"/>
    </source>
</evidence>
<evidence type="ECO:0000256" key="5">
    <source>
        <dbReference type="ARBA" id="ARBA00022927"/>
    </source>
</evidence>
<dbReference type="GO" id="GO:0005886">
    <property type="term" value="C:plasma membrane"/>
    <property type="evidence" value="ECO:0007669"/>
    <property type="project" value="UniProtKB-SubCell"/>
</dbReference>
<evidence type="ECO:0000256" key="3">
    <source>
        <dbReference type="ARBA" id="ARBA00022448"/>
    </source>
</evidence>
<comment type="function">
    <text evidence="9">Involved in protein export. Participates in an early event of protein translocation.</text>
</comment>
<protein>
    <recommendedName>
        <fullName evidence="9">Protein-export membrane protein SecG</fullName>
    </recommendedName>
</protein>
<comment type="caution">
    <text evidence="10">The sequence shown here is derived from an EMBL/GenBank/DDBJ whole genome shotgun (WGS) entry which is preliminary data.</text>
</comment>
<evidence type="ECO:0000256" key="7">
    <source>
        <dbReference type="ARBA" id="ARBA00023010"/>
    </source>
</evidence>
<proteinExistence type="inferred from homology"/>
<evidence type="ECO:0000256" key="6">
    <source>
        <dbReference type="ARBA" id="ARBA00022989"/>
    </source>
</evidence>
<reference evidence="10" key="2">
    <citation type="journal article" date="2021" name="PeerJ">
        <title>Extensive microbial diversity within the chicken gut microbiome revealed by metagenomics and culture.</title>
        <authorList>
            <person name="Gilroy R."/>
            <person name="Ravi A."/>
            <person name="Getino M."/>
            <person name="Pursley I."/>
            <person name="Horton D.L."/>
            <person name="Alikhan N.F."/>
            <person name="Baker D."/>
            <person name="Gharbi K."/>
            <person name="Hall N."/>
            <person name="Watson M."/>
            <person name="Adriaenssens E.M."/>
            <person name="Foster-Nyarko E."/>
            <person name="Jarju S."/>
            <person name="Secka A."/>
            <person name="Antonio M."/>
            <person name="Oren A."/>
            <person name="Chaudhuri R.R."/>
            <person name="La Ragione R."/>
            <person name="Hildebrand F."/>
            <person name="Pallen M.J."/>
        </authorList>
    </citation>
    <scope>NUCLEOTIDE SEQUENCE</scope>
    <source>
        <strain evidence="10">CHK188-20938</strain>
    </source>
</reference>
<keyword evidence="8 9" id="KW-0472">Membrane</keyword>
<name>A0A9D1P323_9FIRM</name>
<evidence type="ECO:0000256" key="8">
    <source>
        <dbReference type="ARBA" id="ARBA00023136"/>
    </source>
</evidence>
<dbReference type="AlphaFoldDB" id="A0A9D1P323"/>
<evidence type="ECO:0000256" key="1">
    <source>
        <dbReference type="ARBA" id="ARBA00004141"/>
    </source>
</evidence>
<organism evidence="10 11">
    <name type="scientific">Candidatus Scatomonas pullistercoris</name>
    <dbReference type="NCBI Taxonomy" id="2840920"/>
    <lineage>
        <taxon>Bacteria</taxon>
        <taxon>Bacillati</taxon>
        <taxon>Bacillota</taxon>
        <taxon>Clostridia</taxon>
        <taxon>Lachnospirales</taxon>
        <taxon>Lachnospiraceae</taxon>
        <taxon>Lachnospiraceae incertae sedis</taxon>
        <taxon>Candidatus Scatomonas</taxon>
    </lineage>
</organism>
<keyword evidence="4 9" id="KW-0812">Transmembrane</keyword>
<evidence type="ECO:0000256" key="9">
    <source>
        <dbReference type="RuleBase" id="RU365087"/>
    </source>
</evidence>
<evidence type="ECO:0000256" key="4">
    <source>
        <dbReference type="ARBA" id="ARBA00022692"/>
    </source>
</evidence>
<keyword evidence="3 9" id="KW-0813">Transport</keyword>
<feature type="transmembrane region" description="Helical" evidence="9">
    <location>
        <begin position="64"/>
        <end position="81"/>
    </location>
</feature>
<keyword evidence="9" id="KW-1003">Cell membrane</keyword>
<sequence>MAAIIRTILTVFFVIDCIALSIVVLMQKGKEQGLGAIAGEMTTTTESYWDRNKGRSAEGNLKRATKIMAVLFIVIAVILNMKF</sequence>
<keyword evidence="6 9" id="KW-1133">Transmembrane helix</keyword>
<evidence type="ECO:0000313" key="11">
    <source>
        <dbReference type="Proteomes" id="UP000824169"/>
    </source>
</evidence>
<dbReference type="NCBIfam" id="TIGR00810">
    <property type="entry name" value="secG"/>
    <property type="match status" value="1"/>
</dbReference>
<accession>A0A9D1P323</accession>
<dbReference type="PRINTS" id="PR01651">
    <property type="entry name" value="SECGEXPORT"/>
</dbReference>
<keyword evidence="5 9" id="KW-0653">Protein transport</keyword>
<dbReference type="InterPro" id="IPR004692">
    <property type="entry name" value="SecG"/>
</dbReference>
<keyword evidence="7 9" id="KW-0811">Translocation</keyword>
<comment type="similarity">
    <text evidence="2 9">Belongs to the SecG family.</text>
</comment>
<comment type="subcellular location">
    <subcellularLocation>
        <location evidence="9">Cell membrane</location>
        <topology evidence="9">Multi-pass membrane protein</topology>
    </subcellularLocation>
    <subcellularLocation>
        <location evidence="1">Membrane</location>
        <topology evidence="1">Multi-pass membrane protein</topology>
    </subcellularLocation>
</comment>
<reference evidence="10" key="1">
    <citation type="submission" date="2020-10" db="EMBL/GenBank/DDBJ databases">
        <authorList>
            <person name="Gilroy R."/>
        </authorList>
    </citation>
    <scope>NUCLEOTIDE SEQUENCE</scope>
    <source>
        <strain evidence="10">CHK188-20938</strain>
    </source>
</reference>
<feature type="transmembrane region" description="Helical" evidence="9">
    <location>
        <begin position="7"/>
        <end position="26"/>
    </location>
</feature>
<evidence type="ECO:0000313" key="10">
    <source>
        <dbReference type="EMBL" id="HIV25056.1"/>
    </source>
</evidence>
<dbReference type="Pfam" id="PF03840">
    <property type="entry name" value="SecG"/>
    <property type="match status" value="1"/>
</dbReference>
<dbReference type="GO" id="GO:0015450">
    <property type="term" value="F:protein-transporting ATPase activity"/>
    <property type="evidence" value="ECO:0007669"/>
    <property type="project" value="UniProtKB-UniRule"/>
</dbReference>
<gene>
    <name evidence="10" type="primary">secG</name>
    <name evidence="10" type="ORF">IAB71_04595</name>
</gene>
<dbReference type="GO" id="GO:0009306">
    <property type="term" value="P:protein secretion"/>
    <property type="evidence" value="ECO:0007669"/>
    <property type="project" value="UniProtKB-UniRule"/>
</dbReference>